<keyword evidence="2" id="KW-0680">Restriction system</keyword>
<keyword evidence="5" id="KW-0255">Endonuclease</keyword>
<name>A0AAD2VS37_PRORE</name>
<dbReference type="PANTHER" id="PTHR43140">
    <property type="entry name" value="TYPE-1 RESTRICTION ENZYME ECOKI SPECIFICITY PROTEIN"/>
    <property type="match status" value="1"/>
</dbReference>
<evidence type="ECO:0000259" key="4">
    <source>
        <dbReference type="Pfam" id="PF01420"/>
    </source>
</evidence>
<dbReference type="InterPro" id="IPR051212">
    <property type="entry name" value="Type-I_RE_S_subunit"/>
</dbReference>
<dbReference type="EMBL" id="ABEXCJ050000002">
    <property type="protein sequence ID" value="EMR4589280.1"/>
    <property type="molecule type" value="Genomic_DNA"/>
</dbReference>
<dbReference type="Pfam" id="PF01420">
    <property type="entry name" value="Methylase_S"/>
    <property type="match status" value="2"/>
</dbReference>
<dbReference type="PANTHER" id="PTHR43140:SF1">
    <property type="entry name" value="TYPE I RESTRICTION ENZYME ECOKI SPECIFICITY SUBUNIT"/>
    <property type="match status" value="1"/>
</dbReference>
<evidence type="ECO:0000256" key="2">
    <source>
        <dbReference type="ARBA" id="ARBA00022747"/>
    </source>
</evidence>
<dbReference type="CDD" id="cd16961">
    <property type="entry name" value="RMtype1_S_TRD-CR_like"/>
    <property type="match status" value="1"/>
</dbReference>
<dbReference type="InterPro" id="IPR000055">
    <property type="entry name" value="Restrct_endonuc_typeI_TRD"/>
</dbReference>
<dbReference type="AlphaFoldDB" id="A0AAD2VS37"/>
<accession>A0AAD2VS37</accession>
<feature type="domain" description="Type I restriction modification DNA specificity" evidence="4">
    <location>
        <begin position="234"/>
        <end position="416"/>
    </location>
</feature>
<dbReference type="Gene3D" id="3.90.220.20">
    <property type="entry name" value="DNA methylase specificity domains"/>
    <property type="match status" value="2"/>
</dbReference>
<gene>
    <name evidence="6" type="ORF">M0K77_001577</name>
    <name evidence="5" type="ORF">M0K77_RS07885</name>
</gene>
<sequence>MKLFSSHFSWSKSSLEDIAIHIIGGDWGKDPEFSEEGYESVSCIRGSEFKNWKKNFGNTAVIRKVKVSSLTSRKLLKNDILVEISGGGPDQPVGRTVLIDDRVLNNQTLPLVCTNFVRLVRLSSEVSASFINRYLEFFYSSGEVTKYQGGSNNLRNLKFKDYSKIEIPLPSLAEQKIIAEKLDTLLAQVDTTKARLEQIPQILKCFRQAVLTMAVRGDLTKNWRDKNNILVDSWANQKASDICTKVQSGSTPTDNPFEQDGKIPFLKVYNIVNQKIDFDYKPQFITGEVHRSKSKRSIAFPDDVLMNIVGPPLGKVAILTDQYPEWNLNQAITLFRVEKEKILSKFLYYVLCEGKLVRDVMHDTKGIVGQINISLTQCREAVIPRPSLSEQYEIVRRVEQLFAYADTIEKQVNNALVRVNNLTQSILAKAFRGELTAQWRAENPDLISGENSAAALLEKIKAERAASGSKKVSRKKK</sequence>
<feature type="domain" description="Type I restriction modification DNA specificity" evidence="4">
    <location>
        <begin position="42"/>
        <end position="200"/>
    </location>
</feature>
<proteinExistence type="inferred from homology"/>
<keyword evidence="5" id="KW-0378">Hydrolase</keyword>
<dbReference type="EMBL" id="ABEXCJ040000002">
    <property type="protein sequence ID" value="ELR5217093.1"/>
    <property type="molecule type" value="Genomic_DNA"/>
</dbReference>
<dbReference type="InterPro" id="IPR044946">
    <property type="entry name" value="Restrct_endonuc_typeI_TRD_sf"/>
</dbReference>
<evidence type="ECO:0000256" key="1">
    <source>
        <dbReference type="ARBA" id="ARBA00010923"/>
    </source>
</evidence>
<dbReference type="GO" id="GO:0009307">
    <property type="term" value="P:DNA restriction-modification system"/>
    <property type="evidence" value="ECO:0007669"/>
    <property type="project" value="UniProtKB-KW"/>
</dbReference>
<dbReference type="GO" id="GO:0004519">
    <property type="term" value="F:endonuclease activity"/>
    <property type="evidence" value="ECO:0007669"/>
    <property type="project" value="UniProtKB-KW"/>
</dbReference>
<evidence type="ECO:0000313" key="6">
    <source>
        <dbReference type="EMBL" id="EMR4589280.1"/>
    </source>
</evidence>
<reference evidence="5" key="1">
    <citation type="submission" date="2023-10" db="EMBL/GenBank/DDBJ databases">
        <authorList>
            <consortium name="Clinical and Environmental Microbiology Branch: Whole genome sequencing antimicrobial resistance pathogens in the healthcare setting"/>
        </authorList>
    </citation>
    <scope>NUCLEOTIDE SEQUENCE</scope>
    <source>
        <strain evidence="5">2020QW-00022</strain>
    </source>
</reference>
<dbReference type="SUPFAM" id="SSF116734">
    <property type="entry name" value="DNA methylase specificity domain"/>
    <property type="match status" value="2"/>
</dbReference>
<protein>
    <submittedName>
        <fullName evidence="5">Restriction endonuclease subunit S</fullName>
    </submittedName>
</protein>
<evidence type="ECO:0000313" key="5">
    <source>
        <dbReference type="EMBL" id="ELR5217093.1"/>
    </source>
</evidence>
<comment type="similarity">
    <text evidence="1">Belongs to the type-I restriction system S methylase family.</text>
</comment>
<comment type="caution">
    <text evidence="5">The sequence shown here is derived from an EMBL/GenBank/DDBJ whole genome shotgun (WGS) entry which is preliminary data.</text>
</comment>
<organism evidence="5">
    <name type="scientific">Providencia rettgeri</name>
    <dbReference type="NCBI Taxonomy" id="587"/>
    <lineage>
        <taxon>Bacteria</taxon>
        <taxon>Pseudomonadati</taxon>
        <taxon>Pseudomonadota</taxon>
        <taxon>Gammaproteobacteria</taxon>
        <taxon>Enterobacterales</taxon>
        <taxon>Morganellaceae</taxon>
        <taxon>Providencia</taxon>
    </lineage>
</organism>
<keyword evidence="3" id="KW-0238">DNA-binding</keyword>
<keyword evidence="5" id="KW-0540">Nuclease</keyword>
<dbReference type="GO" id="GO:0003677">
    <property type="term" value="F:DNA binding"/>
    <property type="evidence" value="ECO:0007669"/>
    <property type="project" value="UniProtKB-KW"/>
</dbReference>
<evidence type="ECO:0000256" key="3">
    <source>
        <dbReference type="ARBA" id="ARBA00023125"/>
    </source>
</evidence>